<dbReference type="OrthoDB" id="3063824at2759"/>
<proteinExistence type="predicted"/>
<reference evidence="2" key="1">
    <citation type="submission" date="2014-04" db="EMBL/GenBank/DDBJ databases">
        <title>Evolutionary Origins and Diversification of the Mycorrhizal Mutualists.</title>
        <authorList>
            <consortium name="DOE Joint Genome Institute"/>
            <consortium name="Mycorrhizal Genomics Consortium"/>
            <person name="Kohler A."/>
            <person name="Kuo A."/>
            <person name="Nagy L.G."/>
            <person name="Floudas D."/>
            <person name="Copeland A."/>
            <person name="Barry K.W."/>
            <person name="Cichocki N."/>
            <person name="Veneault-Fourrey C."/>
            <person name="LaButti K."/>
            <person name="Lindquist E.A."/>
            <person name="Lipzen A."/>
            <person name="Lundell T."/>
            <person name="Morin E."/>
            <person name="Murat C."/>
            <person name="Riley R."/>
            <person name="Ohm R."/>
            <person name="Sun H."/>
            <person name="Tunlid A."/>
            <person name="Henrissat B."/>
            <person name="Grigoriev I.V."/>
            <person name="Hibbett D.S."/>
            <person name="Martin F."/>
        </authorList>
    </citation>
    <scope>NUCLEOTIDE SEQUENCE [LARGE SCALE GENOMIC DNA]</scope>
    <source>
        <strain evidence="2">FD-334 SS-4</strain>
    </source>
</reference>
<keyword evidence="2" id="KW-1185">Reference proteome</keyword>
<dbReference type="EMBL" id="KN817566">
    <property type="protein sequence ID" value="KJA20537.1"/>
    <property type="molecule type" value="Genomic_DNA"/>
</dbReference>
<organism evidence="1 2">
    <name type="scientific">Hypholoma sublateritium (strain FD-334 SS-4)</name>
    <dbReference type="NCBI Taxonomy" id="945553"/>
    <lineage>
        <taxon>Eukaryota</taxon>
        <taxon>Fungi</taxon>
        <taxon>Dikarya</taxon>
        <taxon>Basidiomycota</taxon>
        <taxon>Agaricomycotina</taxon>
        <taxon>Agaricomycetes</taxon>
        <taxon>Agaricomycetidae</taxon>
        <taxon>Agaricales</taxon>
        <taxon>Agaricineae</taxon>
        <taxon>Strophariaceae</taxon>
        <taxon>Hypholoma</taxon>
    </lineage>
</organism>
<dbReference type="Proteomes" id="UP000054270">
    <property type="component" value="Unassembled WGS sequence"/>
</dbReference>
<gene>
    <name evidence="1" type="ORF">HYPSUDRAFT_68407</name>
</gene>
<sequence length="276" mass="30445">MADSNPAPGASNAKLPLLTMVLLPIEAKGSEEGVKRYTTMRFPASYKDAVDAALKGFVRYVPATTGKAQPDDFEMLCPRRDHENKLVWATFDAADWDRVVEELIGGEMLGIRKRRALGKEGQPGSTDIPSLDEEPFVVGNVGLSYGIFQNGTIIWSPVQAQDAFLSPQIKRPKSYSEAIELVKSVRGRPGFPTPEVLESPDLQIKFHKFTSARGGKPTTDFWVDLPEEACPHGFIWRLFVPKPFEILGFTLQKRSNLLAANADGSARDLIVTKLEA</sequence>
<evidence type="ECO:0000313" key="2">
    <source>
        <dbReference type="Proteomes" id="UP000054270"/>
    </source>
</evidence>
<evidence type="ECO:0000313" key="1">
    <source>
        <dbReference type="EMBL" id="KJA20537.1"/>
    </source>
</evidence>
<dbReference type="AlphaFoldDB" id="A0A0D2L1E1"/>
<accession>A0A0D2L1E1</accession>
<protein>
    <submittedName>
        <fullName evidence="1">Uncharacterized protein</fullName>
    </submittedName>
</protein>
<name>A0A0D2L1E1_HYPSF</name>